<gene>
    <name evidence="1" type="ORF">KME60_00970</name>
</gene>
<comment type="caution">
    <text evidence="1">The sequence shown here is derived from an EMBL/GenBank/DDBJ whole genome shotgun (WGS) entry which is preliminary data.</text>
</comment>
<dbReference type="AlphaFoldDB" id="A0A951QI03"/>
<evidence type="ECO:0000313" key="1">
    <source>
        <dbReference type="EMBL" id="MBW4666033.1"/>
    </source>
</evidence>
<name>A0A951QI03_9CYAN</name>
<reference evidence="1" key="2">
    <citation type="journal article" date="2022" name="Microbiol. Resour. Announc.">
        <title>Metagenome Sequencing to Explore Phylogenomics of Terrestrial Cyanobacteria.</title>
        <authorList>
            <person name="Ward R.D."/>
            <person name="Stajich J.E."/>
            <person name="Johansen J.R."/>
            <person name="Huntemann M."/>
            <person name="Clum A."/>
            <person name="Foster B."/>
            <person name="Foster B."/>
            <person name="Roux S."/>
            <person name="Palaniappan K."/>
            <person name="Varghese N."/>
            <person name="Mukherjee S."/>
            <person name="Reddy T.B.K."/>
            <person name="Daum C."/>
            <person name="Copeland A."/>
            <person name="Chen I.A."/>
            <person name="Ivanova N.N."/>
            <person name="Kyrpides N.C."/>
            <person name="Shapiro N."/>
            <person name="Eloe-Fadrosh E.A."/>
            <person name="Pietrasiak N."/>
        </authorList>
    </citation>
    <scope>NUCLEOTIDE SEQUENCE</scope>
    <source>
        <strain evidence="1">GSE-NOS-MK-12-04C</strain>
    </source>
</reference>
<sequence length="163" mass="18088">MYANNLRNTGERAEASSVEPHRFGLNDIYSTLSLTAFNQSLVSTKIAEWKALNLDWQAAVAALNQINANVSYEEIECLGLSSDPEQLVATFRIKRPTGYSGDRTPTQIQSGFFVAVNLCFNGGHFILYNLRGHNLHLLPQVTTGRTDVSTTGSTIENRFCHYS</sequence>
<reference evidence="1" key="1">
    <citation type="submission" date="2021-05" db="EMBL/GenBank/DDBJ databases">
        <authorList>
            <person name="Pietrasiak N."/>
            <person name="Ward R."/>
            <person name="Stajich J.E."/>
            <person name="Kurbessoian T."/>
        </authorList>
    </citation>
    <scope>NUCLEOTIDE SEQUENCE</scope>
    <source>
        <strain evidence="1">GSE-NOS-MK-12-04C</strain>
    </source>
</reference>
<accession>A0A951QI03</accession>
<evidence type="ECO:0000313" key="2">
    <source>
        <dbReference type="Proteomes" id="UP000729701"/>
    </source>
</evidence>
<protein>
    <submittedName>
        <fullName evidence="1">Uncharacterized protein</fullName>
    </submittedName>
</protein>
<dbReference type="Proteomes" id="UP000729701">
    <property type="component" value="Unassembled WGS sequence"/>
</dbReference>
<dbReference type="EMBL" id="JAHHGZ010000001">
    <property type="protein sequence ID" value="MBW4666033.1"/>
    <property type="molecule type" value="Genomic_DNA"/>
</dbReference>
<organism evidence="1 2">
    <name type="scientific">Cyanomargarita calcarea GSE-NOS-MK-12-04C</name>
    <dbReference type="NCBI Taxonomy" id="2839659"/>
    <lineage>
        <taxon>Bacteria</taxon>
        <taxon>Bacillati</taxon>
        <taxon>Cyanobacteriota</taxon>
        <taxon>Cyanophyceae</taxon>
        <taxon>Nostocales</taxon>
        <taxon>Cyanomargaritaceae</taxon>
        <taxon>Cyanomargarita</taxon>
    </lineage>
</organism>
<proteinExistence type="predicted"/>